<dbReference type="KEGG" id="lak:106160033"/>
<dbReference type="InterPro" id="IPR036388">
    <property type="entry name" value="WH-like_DNA-bd_sf"/>
</dbReference>
<evidence type="ECO:0000313" key="4">
    <source>
        <dbReference type="RefSeq" id="XP_013391980.1"/>
    </source>
</evidence>
<dbReference type="SUPFAM" id="SSF52540">
    <property type="entry name" value="P-loop containing nucleoside triphosphate hydrolases"/>
    <property type="match status" value="1"/>
</dbReference>
<dbReference type="PANTHER" id="PTHR12449:SF18">
    <property type="entry name" value="DEATH DOMAIN-CONTAINING PROTEIN"/>
    <property type="match status" value="1"/>
</dbReference>
<dbReference type="PANTHER" id="PTHR12449">
    <property type="entry name" value="DEATH DOMAIN-CONTAINING PROTEIN"/>
    <property type="match status" value="1"/>
</dbReference>
<dbReference type="SUPFAM" id="SSF47986">
    <property type="entry name" value="DEATH domain"/>
    <property type="match status" value="1"/>
</dbReference>
<dbReference type="InterPro" id="IPR027417">
    <property type="entry name" value="P-loop_NTPase"/>
</dbReference>
<dbReference type="Gene3D" id="3.30.70.1390">
    <property type="entry name" value="ROC domain from the Parkinson's disease-associated leucine-rich repeat kinase 2"/>
    <property type="match status" value="1"/>
</dbReference>
<dbReference type="InterPro" id="IPR039788">
    <property type="entry name" value="NOL4/NOL4L"/>
</dbReference>
<dbReference type="Pfam" id="PF08477">
    <property type="entry name" value="Roc"/>
    <property type="match status" value="1"/>
</dbReference>
<dbReference type="InterPro" id="IPR011029">
    <property type="entry name" value="DEATH-like_dom_sf"/>
</dbReference>
<dbReference type="Gene3D" id="3.40.50.300">
    <property type="entry name" value="P-loop containing nucleotide triphosphate hydrolases"/>
    <property type="match status" value="1"/>
</dbReference>
<keyword evidence="3" id="KW-1185">Reference proteome</keyword>
<name>A0A1S3I143_LINAN</name>
<proteinExistence type="predicted"/>
<accession>A0A1S3I143</accession>
<dbReference type="Pfam" id="PF00531">
    <property type="entry name" value="Death"/>
    <property type="match status" value="1"/>
</dbReference>
<organism evidence="3 4">
    <name type="scientific">Lingula anatina</name>
    <name type="common">Brachiopod</name>
    <name type="synonym">Lingula unguis</name>
    <dbReference type="NCBI Taxonomy" id="7574"/>
    <lineage>
        <taxon>Eukaryota</taxon>
        <taxon>Metazoa</taxon>
        <taxon>Spiralia</taxon>
        <taxon>Lophotrochozoa</taxon>
        <taxon>Brachiopoda</taxon>
        <taxon>Linguliformea</taxon>
        <taxon>Lingulata</taxon>
        <taxon>Lingulida</taxon>
        <taxon>Linguloidea</taxon>
        <taxon>Lingulidae</taxon>
        <taxon>Lingula</taxon>
    </lineage>
</organism>
<dbReference type="STRING" id="7574.A0A1S3I143"/>
<dbReference type="PROSITE" id="PS50017">
    <property type="entry name" value="DEATH_DOMAIN"/>
    <property type="match status" value="1"/>
</dbReference>
<dbReference type="InParanoid" id="A0A1S3I143"/>
<dbReference type="GeneID" id="106160033"/>
<dbReference type="GO" id="GO:0007165">
    <property type="term" value="P:signal transduction"/>
    <property type="evidence" value="ECO:0007669"/>
    <property type="project" value="InterPro"/>
</dbReference>
<dbReference type="InterPro" id="IPR032171">
    <property type="entry name" value="COR-A"/>
</dbReference>
<dbReference type="Gene3D" id="1.10.533.10">
    <property type="entry name" value="Death Domain, Fas"/>
    <property type="match status" value="1"/>
</dbReference>
<evidence type="ECO:0000259" key="2">
    <source>
        <dbReference type="PROSITE" id="PS50017"/>
    </source>
</evidence>
<dbReference type="Gene3D" id="1.10.10.10">
    <property type="entry name" value="Winged helix-like DNA-binding domain superfamily/Winged helix DNA-binding domain"/>
    <property type="match status" value="1"/>
</dbReference>
<feature type="domain" description="Death" evidence="2">
    <location>
        <begin position="694"/>
        <end position="778"/>
    </location>
</feature>
<dbReference type="Pfam" id="PF16095">
    <property type="entry name" value="COR-A"/>
    <property type="match status" value="1"/>
</dbReference>
<dbReference type="AlphaFoldDB" id="A0A1S3I143"/>
<dbReference type="Proteomes" id="UP000085678">
    <property type="component" value="Unplaced"/>
</dbReference>
<dbReference type="RefSeq" id="XP_013391980.1">
    <property type="nucleotide sequence ID" value="XM_013536526.1"/>
</dbReference>
<dbReference type="OrthoDB" id="6116593at2759"/>
<reference evidence="4" key="1">
    <citation type="submission" date="2025-08" db="UniProtKB">
        <authorList>
            <consortium name="RefSeq"/>
        </authorList>
    </citation>
    <scope>IDENTIFICATION</scope>
    <source>
        <tissue evidence="4">Gonads</tissue>
    </source>
</reference>
<evidence type="ECO:0000313" key="3">
    <source>
        <dbReference type="Proteomes" id="UP000085678"/>
    </source>
</evidence>
<sequence>MVTGPFISDIIPVEIIFLFWHPPPYVATLLFFSPNNPFADESVNENFGTERLARDIKEYTESDIYHAACENGMQKVYKGSVIVVGQAVTGKTHLCRNLLGEDFTENDKVTNGITVSGCVLDKHTADTTFRRQENASKSRSAHVSIKVEENDETIRQIVKESEGHPDVHESVSLWDFGGQYVFYTTHQTFLTWRAVYLLVFDLTKGLNAPVHVKRGGTVKDIKVDIIPSTVGDFLKFWQNSIHVQTKIVDHLGLEYICPKILLVGTHRDKLGHTEEERKKAVEERFSEIQEYLRRRPAHDMHVQPYLYAVNNCDPQDAGIQELRQEICKTIKEQPYWGEEQPLKYVLLEKRLEEIRETQKCLSLDEVLEIGIQHGLVNEEMVIHFLKFYSDLGELVFFNEDNTRNIVILDPQWLIDAFASLITVEKNHKGSSLEAMGYWDLLDDRGELDERLIDIVWKEEAELKKYKAVLLRICQRFDLLVELQEEETDGQWKKYLVPCVLKNHPNPEGYLKIPECPSEGYLEMQKIPPLYLMFDGGFCPPGLFHRLVVCCYRKWSSHDQNPYCNYACFKVDRSTHTILELCNEGDGTIKLMVGSLKKGVNVLERDSAFQVLSYIRQELDRLIGAYFPYLKYSIGFRLPHGLVKLTEDLKTEMLDSDDVCPPGCREVVETAPYRKWLRNNENTICPSASIDVYPPDDMVCDLSRRIGVEWEEVAAYLGVKRAHIDQLKLDNPGNTRGQIRNMLFQWRDAMETSSNEERRDKLKEALARAQRNDLADSLA</sequence>
<gene>
    <name evidence="4" type="primary">LOC106160033</name>
</gene>
<dbReference type="CDD" id="cd01670">
    <property type="entry name" value="Death"/>
    <property type="match status" value="1"/>
</dbReference>
<protein>
    <submittedName>
        <fullName evidence="4">Uncharacterized protein LOC106160033</fullName>
    </submittedName>
</protein>
<keyword evidence="1" id="KW-0677">Repeat</keyword>
<evidence type="ECO:0000256" key="1">
    <source>
        <dbReference type="ARBA" id="ARBA00022737"/>
    </source>
</evidence>
<dbReference type="InterPro" id="IPR000488">
    <property type="entry name" value="Death_dom"/>
</dbReference>